<feature type="compositionally biased region" description="Basic and acidic residues" evidence="1">
    <location>
        <begin position="486"/>
        <end position="540"/>
    </location>
</feature>
<feature type="compositionally biased region" description="Polar residues" evidence="1">
    <location>
        <begin position="31"/>
        <end position="42"/>
    </location>
</feature>
<dbReference type="GO" id="GO:0005737">
    <property type="term" value="C:cytoplasm"/>
    <property type="evidence" value="ECO:0007669"/>
    <property type="project" value="TreeGrafter"/>
</dbReference>
<evidence type="ECO:0000256" key="1">
    <source>
        <dbReference type="SAM" id="MobiDB-lite"/>
    </source>
</evidence>
<dbReference type="EMBL" id="JBBPBK010000001">
    <property type="protein sequence ID" value="KAK9291911.1"/>
    <property type="molecule type" value="Genomic_DNA"/>
</dbReference>
<accession>A0AAP0X5K5</accession>
<feature type="region of interest" description="Disordered" evidence="1">
    <location>
        <begin position="262"/>
        <end position="351"/>
    </location>
</feature>
<sequence>MNDFGGLLASDFGFKPQGKSAPMAASKSSANLTPNSTLNFGIQSHGASRSSRGSNSLGGSFVDDHDAMFGSTSNRKTQDFGGIDAFGDVFGGPPKYTSTTESRGGDLAFNFDSVSRDSGVKSSSLPVYDEPVYDEDIFDGVPGLKSSASVKYDDVFSSISSPPKRNDGAFDELLGSFGGARPESKSSGGAEKDVADFDDLIPGFGGSSPSGDRPPSEASWPPKSTISATKTTSNVMEDPFVVLESTSPPVVPSSEPFIDPLEEISRLSKSGSSRVDDSSVSGGVSDDIDPLDGLGRSAPAFSSKKNDQGKDRSPLKTGPSTIETKTSARKESVDKSSVRSPESHSQKMSVDNYWESHQSLFDMPAVSNGFSNSVGQTGSPPSYVNASPNETNSQVNMSSTFEETLDSSEDVWLTVSEFPLFTQLTSAPPPSRPPPPRPAKVSKARIRTNVDERAYVFSGEEMQTNSDAAASAAAMKEAMDRAEAKFRHAKEVRERETAKAARSKEAVQLEKDEKAIQDAQERAFREREERLERERQQREREEEEGEQRELEQERERVREIEREKEEKEREQRRLEKERERVREIEREREKARQAVDRATKEARERAAAESRLKAERAAVQRAQAEARERAAADAKQRAERLLQKLGKGQMQMQKQGRRKHGRELLLQGLKLKHVLEQSEQLYRELLQRLEIGPLQMLERGRLLLRR</sequence>
<evidence type="ECO:0000313" key="3">
    <source>
        <dbReference type="Proteomes" id="UP001415857"/>
    </source>
</evidence>
<feature type="region of interest" description="Disordered" evidence="1">
    <location>
        <begin position="486"/>
        <end position="611"/>
    </location>
</feature>
<proteinExistence type="predicted"/>
<feature type="compositionally biased region" description="Basic and acidic residues" evidence="1">
    <location>
        <begin position="304"/>
        <end position="314"/>
    </location>
</feature>
<feature type="region of interest" description="Disordered" evidence="1">
    <location>
        <begin position="423"/>
        <end position="444"/>
    </location>
</feature>
<keyword evidence="3" id="KW-1185">Reference proteome</keyword>
<feature type="compositionally biased region" description="Basic and acidic residues" evidence="1">
    <location>
        <begin position="547"/>
        <end position="611"/>
    </location>
</feature>
<feature type="region of interest" description="Disordered" evidence="1">
    <location>
        <begin position="371"/>
        <end position="402"/>
    </location>
</feature>
<dbReference type="GO" id="GO:0031982">
    <property type="term" value="C:vesicle"/>
    <property type="evidence" value="ECO:0007669"/>
    <property type="project" value="TreeGrafter"/>
</dbReference>
<feature type="compositionally biased region" description="Polar residues" evidence="1">
    <location>
        <begin position="222"/>
        <end position="235"/>
    </location>
</feature>
<dbReference type="PANTHER" id="PTHR23172:SF19">
    <property type="entry name" value="J DOMAIN-CONTAINING PROTEIN"/>
    <property type="match status" value="1"/>
</dbReference>
<feature type="region of interest" description="Disordered" evidence="1">
    <location>
        <begin position="156"/>
        <end position="240"/>
    </location>
</feature>
<name>A0AAP0X5K5_LIQFO</name>
<feature type="compositionally biased region" description="Low complexity" evidence="1">
    <location>
        <begin position="19"/>
        <end position="30"/>
    </location>
</feature>
<feature type="region of interest" description="Disordered" evidence="1">
    <location>
        <begin position="1"/>
        <end position="106"/>
    </location>
</feature>
<dbReference type="AlphaFoldDB" id="A0AAP0X5K5"/>
<protein>
    <submittedName>
        <fullName evidence="2">Uncharacterized protein</fullName>
    </submittedName>
</protein>
<dbReference type="GO" id="GO:0030276">
    <property type="term" value="F:clathrin binding"/>
    <property type="evidence" value="ECO:0007669"/>
    <property type="project" value="TreeGrafter"/>
</dbReference>
<dbReference type="Proteomes" id="UP001415857">
    <property type="component" value="Unassembled WGS sequence"/>
</dbReference>
<evidence type="ECO:0000313" key="2">
    <source>
        <dbReference type="EMBL" id="KAK9291911.1"/>
    </source>
</evidence>
<feature type="compositionally biased region" description="Basic and acidic residues" evidence="1">
    <location>
        <begin position="326"/>
        <end position="345"/>
    </location>
</feature>
<dbReference type="GO" id="GO:0072318">
    <property type="term" value="P:clathrin coat disassembly"/>
    <property type="evidence" value="ECO:0007669"/>
    <property type="project" value="TreeGrafter"/>
</dbReference>
<dbReference type="PANTHER" id="PTHR23172">
    <property type="entry name" value="AUXILIN/CYCLIN G-ASSOCIATED KINASE-RELATED"/>
    <property type="match status" value="1"/>
</dbReference>
<feature type="compositionally biased region" description="Low complexity" evidence="1">
    <location>
        <begin position="44"/>
        <end position="60"/>
    </location>
</feature>
<gene>
    <name evidence="2" type="ORF">L1049_019862</name>
</gene>
<organism evidence="2 3">
    <name type="scientific">Liquidambar formosana</name>
    <name type="common">Formosan gum</name>
    <dbReference type="NCBI Taxonomy" id="63359"/>
    <lineage>
        <taxon>Eukaryota</taxon>
        <taxon>Viridiplantae</taxon>
        <taxon>Streptophyta</taxon>
        <taxon>Embryophyta</taxon>
        <taxon>Tracheophyta</taxon>
        <taxon>Spermatophyta</taxon>
        <taxon>Magnoliopsida</taxon>
        <taxon>eudicotyledons</taxon>
        <taxon>Gunneridae</taxon>
        <taxon>Pentapetalae</taxon>
        <taxon>Saxifragales</taxon>
        <taxon>Altingiaceae</taxon>
        <taxon>Liquidambar</taxon>
    </lineage>
</organism>
<reference evidence="2 3" key="1">
    <citation type="journal article" date="2024" name="Plant J.">
        <title>Genome sequences and population genomics reveal climatic adaptation and genomic divergence between two closely related sweetgum species.</title>
        <authorList>
            <person name="Xu W.Q."/>
            <person name="Ren C.Q."/>
            <person name="Zhang X.Y."/>
            <person name="Comes H.P."/>
            <person name="Liu X.H."/>
            <person name="Li Y.G."/>
            <person name="Kettle C.J."/>
            <person name="Jalonen R."/>
            <person name="Gaisberger H."/>
            <person name="Ma Y.Z."/>
            <person name="Qiu Y.X."/>
        </authorList>
    </citation>
    <scope>NUCLEOTIDE SEQUENCE [LARGE SCALE GENOMIC DNA]</scope>
    <source>
        <strain evidence="2">Hangzhou</strain>
    </source>
</reference>
<feature type="compositionally biased region" description="Low complexity" evidence="1">
    <location>
        <begin position="268"/>
        <end position="285"/>
    </location>
</feature>
<comment type="caution">
    <text evidence="2">The sequence shown here is derived from an EMBL/GenBank/DDBJ whole genome shotgun (WGS) entry which is preliminary data.</text>
</comment>
<feature type="compositionally biased region" description="Pro residues" evidence="1">
    <location>
        <begin position="427"/>
        <end position="438"/>
    </location>
</feature>
<dbReference type="GO" id="GO:0072583">
    <property type="term" value="P:clathrin-dependent endocytosis"/>
    <property type="evidence" value="ECO:0007669"/>
    <property type="project" value="TreeGrafter"/>
</dbReference>